<evidence type="ECO:0000313" key="1">
    <source>
        <dbReference type="EMBL" id="ESP94671.1"/>
    </source>
</evidence>
<reference evidence="1 2" key="1">
    <citation type="submission" date="2013-07" db="EMBL/GenBank/DDBJ databases">
        <title>Draft genome sequence of Pseudoalteromonas luteoviolacea 2ta16.</title>
        <authorList>
            <person name="Allen E.E."/>
            <person name="Azam F."/>
            <person name="Podell S."/>
        </authorList>
    </citation>
    <scope>NUCLEOTIDE SEQUENCE [LARGE SCALE GENOMIC DNA]</scope>
    <source>
        <strain evidence="1 2">2ta16</strain>
    </source>
</reference>
<gene>
    <name evidence="1" type="ORF">PL2TA16_00671</name>
</gene>
<proteinExistence type="predicted"/>
<sequence length="47" mass="5551">MIKSFTILKPKFLKENPEIVICDIGDFGDYFYSYFKGGKRHYNLLTV</sequence>
<accession>V4HB14</accession>
<comment type="caution">
    <text evidence="1">The sequence shown here is derived from an EMBL/GenBank/DDBJ whole genome shotgun (WGS) entry which is preliminary data.</text>
</comment>
<organism evidence="1 2">
    <name type="scientific">Pseudoalteromonas luteoviolacea (strain 2ta16)</name>
    <dbReference type="NCBI Taxonomy" id="1353533"/>
    <lineage>
        <taxon>Bacteria</taxon>
        <taxon>Pseudomonadati</taxon>
        <taxon>Pseudomonadota</taxon>
        <taxon>Gammaproteobacteria</taxon>
        <taxon>Alteromonadales</taxon>
        <taxon>Pseudoalteromonadaceae</taxon>
        <taxon>Pseudoalteromonas</taxon>
    </lineage>
</organism>
<evidence type="ECO:0000313" key="2">
    <source>
        <dbReference type="Proteomes" id="UP000017820"/>
    </source>
</evidence>
<dbReference type="AlphaFoldDB" id="V4HB14"/>
<name>V4HB14_PSEL2</name>
<protein>
    <submittedName>
        <fullName evidence="1">Uncharacterized protein</fullName>
    </submittedName>
</protein>
<dbReference type="EMBL" id="AUSV01000013">
    <property type="protein sequence ID" value="ESP94671.1"/>
    <property type="molecule type" value="Genomic_DNA"/>
</dbReference>
<dbReference type="Proteomes" id="UP000017820">
    <property type="component" value="Unassembled WGS sequence"/>
</dbReference>